<sequence>MFVKSRLLKSAVLGLLIQSAYAQVTLNVEETEVYAVPFNQENTVERRIDTLDVNKLSKYAYLLRANHMVMPSYGPKTSKDVKKRIKDWQNYIAEAAETNLLPEELIRAVIEVESGAVVTAVSQCGAQGLMQLMPKTQNELGVKDPFDPNENISAGTRYLAQLLNMYDGDLSLALAAYNAGMGNVNKYGGIPPFEETQNFVKKVTAIYHRLQQENAN</sequence>
<gene>
    <name evidence="4" type="ORF">SAMN02745213_00594</name>
</gene>
<organism evidence="4 5">
    <name type="scientific">Succinivibrio dextrinosolvens DSM 3072</name>
    <dbReference type="NCBI Taxonomy" id="1123324"/>
    <lineage>
        <taxon>Bacteria</taxon>
        <taxon>Pseudomonadati</taxon>
        <taxon>Pseudomonadota</taxon>
        <taxon>Gammaproteobacteria</taxon>
        <taxon>Aeromonadales</taxon>
        <taxon>Succinivibrionaceae</taxon>
        <taxon>Succinivibrio</taxon>
    </lineage>
</organism>
<proteinExistence type="inferred from homology"/>
<dbReference type="Proteomes" id="UP000242432">
    <property type="component" value="Unassembled WGS sequence"/>
</dbReference>
<name>A0A1T4V2I1_9GAMM</name>
<keyword evidence="2" id="KW-0732">Signal</keyword>
<dbReference type="PANTHER" id="PTHR37423">
    <property type="entry name" value="SOLUBLE LYTIC MUREIN TRANSGLYCOSYLASE-RELATED"/>
    <property type="match status" value="1"/>
</dbReference>
<evidence type="ECO:0000313" key="4">
    <source>
        <dbReference type="EMBL" id="SKA59077.1"/>
    </source>
</evidence>
<dbReference type="Pfam" id="PF01464">
    <property type="entry name" value="SLT"/>
    <property type="match status" value="1"/>
</dbReference>
<dbReference type="CDD" id="cd00254">
    <property type="entry name" value="LT-like"/>
    <property type="match status" value="1"/>
</dbReference>
<evidence type="ECO:0000256" key="2">
    <source>
        <dbReference type="SAM" id="SignalP"/>
    </source>
</evidence>
<protein>
    <submittedName>
        <fullName evidence="4">Transglycosylase SLT domain-containing protein</fullName>
    </submittedName>
</protein>
<accession>A0A1T4V2I1</accession>
<evidence type="ECO:0000259" key="3">
    <source>
        <dbReference type="Pfam" id="PF01464"/>
    </source>
</evidence>
<dbReference type="Gene3D" id="1.10.530.10">
    <property type="match status" value="1"/>
</dbReference>
<feature type="signal peptide" evidence="2">
    <location>
        <begin position="1"/>
        <end position="22"/>
    </location>
</feature>
<dbReference type="SUPFAM" id="SSF53955">
    <property type="entry name" value="Lysozyme-like"/>
    <property type="match status" value="1"/>
</dbReference>
<dbReference type="EMBL" id="FUXX01000006">
    <property type="protein sequence ID" value="SKA59077.1"/>
    <property type="molecule type" value="Genomic_DNA"/>
</dbReference>
<dbReference type="InterPro" id="IPR008258">
    <property type="entry name" value="Transglycosylase_SLT_dom_1"/>
</dbReference>
<dbReference type="InterPro" id="IPR023346">
    <property type="entry name" value="Lysozyme-like_dom_sf"/>
</dbReference>
<dbReference type="STRING" id="83771.SAMN02910357_01958"/>
<feature type="chain" id="PRO_5013137651" evidence="2">
    <location>
        <begin position="23"/>
        <end position="216"/>
    </location>
</feature>
<dbReference type="RefSeq" id="WP_327192104.1">
    <property type="nucleotide sequence ID" value="NZ_FUXX01000006.1"/>
</dbReference>
<keyword evidence="5" id="KW-1185">Reference proteome</keyword>
<feature type="domain" description="Transglycosylase SLT" evidence="3">
    <location>
        <begin position="91"/>
        <end position="198"/>
    </location>
</feature>
<comment type="similarity">
    <text evidence="1">Belongs to the transglycosylase Slt family.</text>
</comment>
<evidence type="ECO:0000256" key="1">
    <source>
        <dbReference type="ARBA" id="ARBA00007734"/>
    </source>
</evidence>
<dbReference type="AlphaFoldDB" id="A0A1T4V2I1"/>
<dbReference type="PANTHER" id="PTHR37423:SF2">
    <property type="entry name" value="MEMBRANE-BOUND LYTIC MUREIN TRANSGLYCOSYLASE C"/>
    <property type="match status" value="1"/>
</dbReference>
<reference evidence="5" key="1">
    <citation type="submission" date="2017-02" db="EMBL/GenBank/DDBJ databases">
        <authorList>
            <person name="Varghese N."/>
            <person name="Submissions S."/>
        </authorList>
    </citation>
    <scope>NUCLEOTIDE SEQUENCE [LARGE SCALE GENOMIC DNA]</scope>
    <source>
        <strain evidence="5">DSM 3072</strain>
    </source>
</reference>
<evidence type="ECO:0000313" key="5">
    <source>
        <dbReference type="Proteomes" id="UP000242432"/>
    </source>
</evidence>